<dbReference type="EMBL" id="PESN01000001">
    <property type="protein sequence ID" value="PIN28430.1"/>
    <property type="molecule type" value="Genomic_DNA"/>
</dbReference>
<dbReference type="Pfam" id="PF14307">
    <property type="entry name" value="Glyco_tran_WbsX"/>
    <property type="match status" value="1"/>
</dbReference>
<evidence type="ECO:0000313" key="2">
    <source>
        <dbReference type="Proteomes" id="UP000230500"/>
    </source>
</evidence>
<evidence type="ECO:0000313" key="1">
    <source>
        <dbReference type="EMBL" id="PIN28430.1"/>
    </source>
</evidence>
<dbReference type="PANTHER" id="PTHR41244:SF1">
    <property type="entry name" value="GLYCOSYLTRANSFERASE"/>
    <property type="match status" value="1"/>
</dbReference>
<dbReference type="AlphaFoldDB" id="A0A2G9IFT3"/>
<dbReference type="CDD" id="cd11579">
    <property type="entry name" value="Glyco_tran_WbsX"/>
    <property type="match status" value="1"/>
</dbReference>
<dbReference type="Gene3D" id="3.20.20.80">
    <property type="entry name" value="Glycosidases"/>
    <property type="match status" value="1"/>
</dbReference>
<dbReference type="Proteomes" id="UP000230500">
    <property type="component" value="Unassembled WGS sequence"/>
</dbReference>
<comment type="caution">
    <text evidence="1">The sequence shown here is derived from an EMBL/GenBank/DDBJ whole genome shotgun (WGS) entry which is preliminary data.</text>
</comment>
<organism evidence="1 2">
    <name type="scientific">Prevotella intermedia</name>
    <dbReference type="NCBI Taxonomy" id="28131"/>
    <lineage>
        <taxon>Bacteria</taxon>
        <taxon>Pseudomonadati</taxon>
        <taxon>Bacteroidota</taxon>
        <taxon>Bacteroidia</taxon>
        <taxon>Bacteroidales</taxon>
        <taxon>Prevotellaceae</taxon>
        <taxon>Prevotella</taxon>
    </lineage>
</organism>
<dbReference type="PANTHER" id="PTHR41244">
    <property type="entry name" value="RHAMNAN SYNTHESIS F"/>
    <property type="match status" value="1"/>
</dbReference>
<proteinExistence type="predicted"/>
<dbReference type="RefSeq" id="WP_099976513.1">
    <property type="nucleotide sequence ID" value="NZ_PESN01000001.1"/>
</dbReference>
<sequence length="360" mass="42702">MKPRLIAFYLPQYYPTDFNDKWWEPGFTEWTNVAKAKPLFPGHYQPKLPGELGFYDLRLPETRLKQSVLAQEAGIESFMYWHYWSDSKHVLSEVLEDVVKSGKPNMGFSLCWANHTWAKNAWNGVKNAVTLLEQKYPGVKDDIKHFNYLLPAFRDKRYTRVNGKLLFAVFAPNKLPNPPKFFALWNNLAKEHGLEGFYFVALNRDRNRKSELLQMGYDAIIEDLMDDFRNSHYIYTNVLFRTIRRVFSITFGNDYKDYCKYFLKEYTLQKHNFPCIYPNWDHSARSGKVATIFRNSIPSVWGDFCRKLFSKCDSVYEEENLIFIKSWNEWGEGNYLEPDRRFGRGYIEELKKAITTYNKI</sequence>
<name>A0A2G9IFT3_PREIN</name>
<reference evidence="1 2" key="1">
    <citation type="submission" date="2017-11" db="EMBL/GenBank/DDBJ databases">
        <title>Genome sequencing of Prevotella intermedia KCOM 2069.</title>
        <authorList>
            <person name="Kook J.-K."/>
            <person name="Park S.-N."/>
            <person name="Lim Y.K."/>
        </authorList>
    </citation>
    <scope>NUCLEOTIDE SEQUENCE [LARGE SCALE GENOMIC DNA]</scope>
    <source>
        <strain evidence="1 2">KCOM 2069</strain>
    </source>
</reference>
<dbReference type="InterPro" id="IPR032719">
    <property type="entry name" value="WbsX"/>
</dbReference>
<accession>A0A2G9IFT3</accession>
<gene>
    <name evidence="1" type="ORF">CUC04_02845</name>
</gene>
<protein>
    <submittedName>
        <fullName evidence="1">Lipopolysaccharide biosynthesis protein</fullName>
    </submittedName>
</protein>